<protein>
    <recommendedName>
        <fullName evidence="4">Sulfotransferase domain-containing protein</fullName>
    </recommendedName>
</protein>
<sequence>MAAAVGDPPQVQDLHPGLIAFVTENPTPDISLAVRQLQGSQGHVLAISPPRTQHAVLSVGANWANLTRAEEATEHWARLAARHGTSSDSTVQRNIRRWLILREVIRERPDIRPDTALVLVERNVLLFQDIKRWLHVVRSSPSHGASVAALAGRAVLILSPEALARFATYLRWLTAGPTSRLAAELDRFGVPAAQRSEAARPQLAVGSRHALLHRRCTNRSAARANCTFLRAPHRRALPADLPTATALPMWAEFDAVRAFCKRSKESSLAYSLLPIRCSLCRSEADPFTGNCASSDYREDHRAHLEQAYEQQPAGPCSTEYRTDPEGTVAYRMDSVPWGRSNAESVQALKPAPSLAGTDAGRWLASLRLRGTSWLVRSSSGHLHRLCLANLRGPAAVTAPYMGLLVSGRRQPSPRGGAALQISDGSEAGGNKSRGSVGDGGGESGNFLVLTYGRAGSTWFMEQLARYNCVATVTAEPLTVLQGWIPTQVAPMTLWQNWTHSQSAERVLHDLDSAFSTAPWELHRDGACRKPPCRIPPPRKLCSGEPSCCSRASRGMKVMLPLLPPRGGADALLSAAVERRWQVLHLIRASVIRRAISVQRMQITGVHHTKAQKESAAGTGKIDRIQVSPEALAGLTMDYVAMITRHRRAIRDAIPEARTLELFYEDVLMQRPGNRWRDILDFLAFAPRQPTAHQARELLQISPTTLVACERLVEQYDVLERLLREQLRSLKDDQQAILTYALSECRRPSGTPPVRRYLRR</sequence>
<dbReference type="KEGG" id="ehx:EMIHUDRAFT_121347"/>
<dbReference type="Proteomes" id="UP000013827">
    <property type="component" value="Unassembled WGS sequence"/>
</dbReference>
<accession>A0A0D3I4Q1</accession>
<dbReference type="Gene3D" id="3.40.50.300">
    <property type="entry name" value="P-loop containing nucleotide triphosphate hydrolases"/>
    <property type="match status" value="1"/>
</dbReference>
<dbReference type="SUPFAM" id="SSF52540">
    <property type="entry name" value="P-loop containing nucleoside triphosphate hydrolases"/>
    <property type="match status" value="1"/>
</dbReference>
<reference evidence="3" key="1">
    <citation type="journal article" date="2013" name="Nature">
        <title>Pan genome of the phytoplankton Emiliania underpins its global distribution.</title>
        <authorList>
            <person name="Read B.A."/>
            <person name="Kegel J."/>
            <person name="Klute M.J."/>
            <person name="Kuo A."/>
            <person name="Lefebvre S.C."/>
            <person name="Maumus F."/>
            <person name="Mayer C."/>
            <person name="Miller J."/>
            <person name="Monier A."/>
            <person name="Salamov A."/>
            <person name="Young J."/>
            <person name="Aguilar M."/>
            <person name="Claverie J.M."/>
            <person name="Frickenhaus S."/>
            <person name="Gonzalez K."/>
            <person name="Herman E.K."/>
            <person name="Lin Y.C."/>
            <person name="Napier J."/>
            <person name="Ogata H."/>
            <person name="Sarno A.F."/>
            <person name="Shmutz J."/>
            <person name="Schroeder D."/>
            <person name="de Vargas C."/>
            <person name="Verret F."/>
            <person name="von Dassow P."/>
            <person name="Valentin K."/>
            <person name="Van de Peer Y."/>
            <person name="Wheeler G."/>
            <person name="Dacks J.B."/>
            <person name="Delwiche C.F."/>
            <person name="Dyhrman S.T."/>
            <person name="Glockner G."/>
            <person name="John U."/>
            <person name="Richards T."/>
            <person name="Worden A.Z."/>
            <person name="Zhang X."/>
            <person name="Grigoriev I.V."/>
            <person name="Allen A.E."/>
            <person name="Bidle K."/>
            <person name="Borodovsky M."/>
            <person name="Bowler C."/>
            <person name="Brownlee C."/>
            <person name="Cock J.M."/>
            <person name="Elias M."/>
            <person name="Gladyshev V.N."/>
            <person name="Groth M."/>
            <person name="Guda C."/>
            <person name="Hadaegh A."/>
            <person name="Iglesias-Rodriguez M.D."/>
            <person name="Jenkins J."/>
            <person name="Jones B.M."/>
            <person name="Lawson T."/>
            <person name="Leese F."/>
            <person name="Lindquist E."/>
            <person name="Lobanov A."/>
            <person name="Lomsadze A."/>
            <person name="Malik S.B."/>
            <person name="Marsh M.E."/>
            <person name="Mackinder L."/>
            <person name="Mock T."/>
            <person name="Mueller-Roeber B."/>
            <person name="Pagarete A."/>
            <person name="Parker M."/>
            <person name="Probert I."/>
            <person name="Quesneville H."/>
            <person name="Raines C."/>
            <person name="Rensing S.A."/>
            <person name="Riano-Pachon D.M."/>
            <person name="Richier S."/>
            <person name="Rokitta S."/>
            <person name="Shiraiwa Y."/>
            <person name="Soanes D.M."/>
            <person name="van der Giezen M."/>
            <person name="Wahlund T.M."/>
            <person name="Williams B."/>
            <person name="Wilson W."/>
            <person name="Wolfe G."/>
            <person name="Wurch L.L."/>
        </authorList>
    </citation>
    <scope>NUCLEOTIDE SEQUENCE</scope>
</reference>
<dbReference type="HOGENOM" id="CLU_367414_0_0_1"/>
<proteinExistence type="predicted"/>
<evidence type="ECO:0000313" key="3">
    <source>
        <dbReference type="Proteomes" id="UP000013827"/>
    </source>
</evidence>
<dbReference type="EnsemblProtists" id="EOD06236">
    <property type="protein sequence ID" value="EOD06236"/>
    <property type="gene ID" value="EMIHUDRAFT_121347"/>
</dbReference>
<dbReference type="RefSeq" id="XP_005758665.1">
    <property type="nucleotide sequence ID" value="XM_005758608.1"/>
</dbReference>
<evidence type="ECO:0000256" key="1">
    <source>
        <dbReference type="SAM" id="MobiDB-lite"/>
    </source>
</evidence>
<evidence type="ECO:0000313" key="2">
    <source>
        <dbReference type="EnsemblProtists" id="EOD06236"/>
    </source>
</evidence>
<keyword evidence="3" id="KW-1185">Reference proteome</keyword>
<organism evidence="2 3">
    <name type="scientific">Emiliania huxleyi (strain CCMP1516)</name>
    <dbReference type="NCBI Taxonomy" id="280463"/>
    <lineage>
        <taxon>Eukaryota</taxon>
        <taxon>Haptista</taxon>
        <taxon>Haptophyta</taxon>
        <taxon>Prymnesiophyceae</taxon>
        <taxon>Isochrysidales</taxon>
        <taxon>Noelaerhabdaceae</taxon>
        <taxon>Emiliania</taxon>
    </lineage>
</organism>
<name>A0A0D3I4Q1_EMIH1</name>
<feature type="region of interest" description="Disordered" evidence="1">
    <location>
        <begin position="407"/>
        <end position="439"/>
    </location>
</feature>
<dbReference type="PaxDb" id="2903-EOD06236"/>
<reference evidence="2" key="2">
    <citation type="submission" date="2024-10" db="UniProtKB">
        <authorList>
            <consortium name="EnsemblProtists"/>
        </authorList>
    </citation>
    <scope>IDENTIFICATION</scope>
</reference>
<dbReference type="InterPro" id="IPR027417">
    <property type="entry name" value="P-loop_NTPase"/>
</dbReference>
<dbReference type="GeneID" id="17252390"/>
<dbReference type="AlphaFoldDB" id="A0A0D3I4Q1"/>
<evidence type="ECO:0008006" key="4">
    <source>
        <dbReference type="Google" id="ProtNLM"/>
    </source>
</evidence>